<dbReference type="Pfam" id="PF01520">
    <property type="entry name" value="Amidase_3"/>
    <property type="match status" value="1"/>
</dbReference>
<dbReference type="InterPro" id="IPR036365">
    <property type="entry name" value="PGBD-like_sf"/>
</dbReference>
<dbReference type="PANTHER" id="PTHR30404">
    <property type="entry name" value="N-ACETYLMURAMOYL-L-ALANINE AMIDASE"/>
    <property type="match status" value="1"/>
</dbReference>
<dbReference type="InterPro" id="IPR050695">
    <property type="entry name" value="N-acetylmuramoyl_amidase_3"/>
</dbReference>
<dbReference type="EMBL" id="JAOTPO010000021">
    <property type="protein sequence ID" value="MDE5415825.1"/>
    <property type="molecule type" value="Genomic_DNA"/>
</dbReference>
<organism evidence="5 6">
    <name type="scientific">Alkalihalobacterium chitinilyticum</name>
    <dbReference type="NCBI Taxonomy" id="2980103"/>
    <lineage>
        <taxon>Bacteria</taxon>
        <taxon>Bacillati</taxon>
        <taxon>Bacillota</taxon>
        <taxon>Bacilli</taxon>
        <taxon>Bacillales</taxon>
        <taxon>Bacillaceae</taxon>
        <taxon>Alkalihalobacterium</taxon>
    </lineage>
</organism>
<keyword evidence="3" id="KW-0732">Signal</keyword>
<dbReference type="CDD" id="cd02696">
    <property type="entry name" value="MurNAc-LAA"/>
    <property type="match status" value="1"/>
</dbReference>
<comment type="caution">
    <text evidence="5">The sequence shown here is derived from an EMBL/GenBank/DDBJ whole genome shotgun (WGS) entry which is preliminary data.</text>
</comment>
<keyword evidence="6" id="KW-1185">Reference proteome</keyword>
<evidence type="ECO:0000256" key="2">
    <source>
        <dbReference type="SAM" id="MobiDB-lite"/>
    </source>
</evidence>
<evidence type="ECO:0000256" key="1">
    <source>
        <dbReference type="ARBA" id="ARBA00022801"/>
    </source>
</evidence>
<dbReference type="PANTHER" id="PTHR30404:SF0">
    <property type="entry name" value="N-ACETYLMURAMOYL-L-ALANINE AMIDASE AMIC"/>
    <property type="match status" value="1"/>
</dbReference>
<evidence type="ECO:0000313" key="5">
    <source>
        <dbReference type="EMBL" id="MDE5415825.1"/>
    </source>
</evidence>
<reference evidence="5" key="1">
    <citation type="submission" date="2024-05" db="EMBL/GenBank/DDBJ databases">
        <title>Alkalihalobacillus sp. strain MEB203 novel alkaliphilic bacterium from Lonar Lake, India.</title>
        <authorList>
            <person name="Joshi A."/>
            <person name="Thite S."/>
            <person name="Mengade P."/>
        </authorList>
    </citation>
    <scope>NUCLEOTIDE SEQUENCE</scope>
    <source>
        <strain evidence="5">MEB 203</strain>
    </source>
</reference>
<dbReference type="Gene3D" id="3.40.630.40">
    <property type="entry name" value="Zn-dependent exopeptidases"/>
    <property type="match status" value="1"/>
</dbReference>
<keyword evidence="1" id="KW-0378">Hydrolase</keyword>
<evidence type="ECO:0000259" key="4">
    <source>
        <dbReference type="SMART" id="SM00646"/>
    </source>
</evidence>
<sequence>MKIRKSINILLIILISLFHFSPLSVQATEKETVNIQSQQDQNDIKQIVEIEETNTDEEALTEVIESEDLSSEKSSIEEEQELENQPAIEELENSNINGDTSDESSETQLTGTEDNNITNLSVQTVDILQVGDVDERVIELKNKLIRLGFGGMNVNATYGSFTAQRVSEFQAYYGLPANGITDEATFSKLDEILATPFQEGVRHEDTIELKEKLITLGYGGMNVNDMYGSFTALRVSQFQSDYGLKAHGIADEITLTKLDELFTVSNLSLQVGDVNDRVIDLKIKLIRLDFGGMNVNATYGSFTAQRVSQFQAYYGLPSTGIADEATFSKLDEILATPFQDGVRHPDTIELKKKLNWLGYGGMNLNDMYGSFTAQRVSQFQSAHGLKAHGIADGKTLEKMDTVLSTSFQVGGNHNSVIEFKRNLTRLGFGGMNLNSVYGSYTAQRVRELQSYYGLKVTGKGDIATLTKVETILSTPLQEGKRHNDTIQLKENLTRLGFGGMNLNTSYGSFTAQRVSQFQSYYGLRVNGIADDRTLEKINQILSSPFREGVSHQDTIKLKENLSRLGFGGMNLNTAYGSFTAQRVREFQSYYGLVVNGIADDRTLGKINEILNSPFQQGVKHKDTIKLKENLTVLGYGGMSLNETYGSFTAQRVREFQADNGLRVNGIADEVTLARISYEIKNRVVRIILDPGHGGRDSGAISNGLRESDVVLDVALRAAEVLRTQYVGVEVQLTRTNDTFVALEDRAIMANKWKANYFVSLHMNALNGSANGFETYIHNGIVSNETIQRQRDIHNFLINRIGIRDRGMRTADFSVLRNTNMPSILIEYMFIDNPTENRKLQDPNYRRWLGQITAEAIAQSFNLKKR</sequence>
<dbReference type="Pfam" id="PF01471">
    <property type="entry name" value="PG_binding_1"/>
    <property type="match status" value="8"/>
</dbReference>
<evidence type="ECO:0000313" key="6">
    <source>
        <dbReference type="Proteomes" id="UP001148125"/>
    </source>
</evidence>
<proteinExistence type="predicted"/>
<evidence type="ECO:0000256" key="3">
    <source>
        <dbReference type="SAM" id="SignalP"/>
    </source>
</evidence>
<name>A0ABT5VK46_9BACI</name>
<dbReference type="InterPro" id="IPR002508">
    <property type="entry name" value="MurNAc-LAA_cat"/>
</dbReference>
<feature type="domain" description="MurNAc-LAA" evidence="4">
    <location>
        <begin position="746"/>
        <end position="857"/>
    </location>
</feature>
<feature type="compositionally biased region" description="Polar residues" evidence="2">
    <location>
        <begin position="106"/>
        <end position="115"/>
    </location>
</feature>
<dbReference type="RefSeq" id="WP_275120418.1">
    <property type="nucleotide sequence ID" value="NZ_JAOTPO010000021.1"/>
</dbReference>
<dbReference type="InterPro" id="IPR002477">
    <property type="entry name" value="Peptidoglycan-bd-like"/>
</dbReference>
<feature type="signal peptide" evidence="3">
    <location>
        <begin position="1"/>
        <end position="27"/>
    </location>
</feature>
<protein>
    <submittedName>
        <fullName evidence="5">Peptidoglycan-binding protein</fullName>
    </submittedName>
</protein>
<feature type="region of interest" description="Disordered" evidence="2">
    <location>
        <begin position="65"/>
        <end position="115"/>
    </location>
</feature>
<dbReference type="Proteomes" id="UP001148125">
    <property type="component" value="Unassembled WGS sequence"/>
</dbReference>
<feature type="chain" id="PRO_5045525985" evidence="3">
    <location>
        <begin position="28"/>
        <end position="865"/>
    </location>
</feature>
<accession>A0ABT5VK46</accession>
<dbReference type="InterPro" id="IPR036366">
    <property type="entry name" value="PGBDSf"/>
</dbReference>
<dbReference type="SMART" id="SM00646">
    <property type="entry name" value="Ami_3"/>
    <property type="match status" value="1"/>
</dbReference>
<gene>
    <name evidence="5" type="ORF">N7Z68_20970</name>
</gene>
<dbReference type="SUPFAM" id="SSF47090">
    <property type="entry name" value="PGBD-like"/>
    <property type="match status" value="8"/>
</dbReference>
<dbReference type="Gene3D" id="1.10.101.10">
    <property type="entry name" value="PGBD-like superfamily/PGBD"/>
    <property type="match status" value="8"/>
</dbReference>
<dbReference type="SUPFAM" id="SSF53187">
    <property type="entry name" value="Zn-dependent exopeptidases"/>
    <property type="match status" value="1"/>
</dbReference>